<dbReference type="PROSITE" id="PS51688">
    <property type="entry name" value="ICA"/>
    <property type="match status" value="1"/>
</dbReference>
<proteinExistence type="predicted"/>
<dbReference type="EMBL" id="MN740868">
    <property type="protein sequence ID" value="QHU15838.1"/>
    <property type="molecule type" value="Genomic_DNA"/>
</dbReference>
<dbReference type="InterPro" id="IPR030392">
    <property type="entry name" value="S74_ICA"/>
</dbReference>
<reference evidence="2" key="1">
    <citation type="journal article" date="2020" name="Nature">
        <title>Giant virus diversity and host interactions through global metagenomics.</title>
        <authorList>
            <person name="Schulz F."/>
            <person name="Roux S."/>
            <person name="Paez-Espino D."/>
            <person name="Jungbluth S."/>
            <person name="Walsh D.A."/>
            <person name="Denef V.J."/>
            <person name="McMahon K.D."/>
            <person name="Konstantinidis K.T."/>
            <person name="Eloe-Fadrosh E.A."/>
            <person name="Kyrpides N.C."/>
            <person name="Woyke T."/>
        </authorList>
    </citation>
    <scope>NUCLEOTIDE SEQUENCE</scope>
    <source>
        <strain evidence="2">GVMAG-S-3300010158-109</strain>
    </source>
</reference>
<sequence>MKLIFTIIAIICIVAVVYYIYSYESYAATTVNLVTVDPTGNISTQSVTSPSLSPIPTTFNIVYVDTSGNIGVISPSSVYTAYPANVKNLLTVDSANNFSTISTNYFNPCHVNADGTMNGTPKSDGTCGECRHHWSGSAPNDGCAICDGDGTTHGTHMDGTYGLLAGPDCQYSKQDNCNVRGYVNASGACWCDTTYNGGSCQYSNAVDCSGKGQVDYNGNCPICFNYPSIADGMTKLYLGNKCQYSDNDTCKNGGVVDENGNCKWVLNNGDNIRIKHPDGRYFKGGVFACGTHWGMINDQYSKKYTCAFANGADKDSVFKFTGGLGNPVGGFLQLSNSSSSYNGSYVSASFWSGECGNFGTAGAHAATVMALQPNIGPPGSDFLIGKTSDGNGIQLILNDGSRNGLAEIKVCERGVPPFGNPSGAICSDCFHDDIYRGNGGNNGPSHVLAGISSSPLILSVEKQGLDGNFYAIDIPSLRPLPSATQAPYTDPPTRLAGGTDGDIIVDPADVAAGAVSVIHLSGKSDRRLKSNIVTLPNVLDKIDKIRGVSHDWIDPNKPEHELGVIAQEIQEVYPELVHTGDDGYLRVDYGKLSAVLLQAIKELKAEVRNR</sequence>
<dbReference type="Pfam" id="PF13884">
    <property type="entry name" value="Peptidase_S74"/>
    <property type="match status" value="1"/>
</dbReference>
<protein>
    <recommendedName>
        <fullName evidence="1">Peptidase S74 domain-containing protein</fullName>
    </recommendedName>
</protein>
<accession>A0A6C0KHN3</accession>
<feature type="domain" description="Peptidase S74" evidence="1">
    <location>
        <begin position="524"/>
        <end position="610"/>
    </location>
</feature>
<name>A0A6C0KHN3_9ZZZZ</name>
<organism evidence="2">
    <name type="scientific">viral metagenome</name>
    <dbReference type="NCBI Taxonomy" id="1070528"/>
    <lineage>
        <taxon>unclassified sequences</taxon>
        <taxon>metagenomes</taxon>
        <taxon>organismal metagenomes</taxon>
    </lineage>
</organism>
<evidence type="ECO:0000313" key="2">
    <source>
        <dbReference type="EMBL" id="QHU15838.1"/>
    </source>
</evidence>
<evidence type="ECO:0000259" key="1">
    <source>
        <dbReference type="PROSITE" id="PS51688"/>
    </source>
</evidence>
<dbReference type="AlphaFoldDB" id="A0A6C0KHN3"/>